<dbReference type="InterPro" id="IPR029058">
    <property type="entry name" value="AB_hydrolase_fold"/>
</dbReference>
<evidence type="ECO:0000313" key="6">
    <source>
        <dbReference type="Proteomes" id="UP000444401"/>
    </source>
</evidence>
<sequence length="335" mass="36070">MRWLKRIAIALALLALATFLAFRFSPWPSVAVIAYAFSDGERVSEAALARHVPPGIETRRDLAYGPGRDERFDINRRAQAPGPQPAIVWVHGGAWIAGSKDGIANYMKVLAGRGFTTVAVEYSTGRGSRYPRPVEQVNRALGHIVANAGALGIDPDGIVLAGDSAGAQIAAQVALLTTDDRYARALGIAPQVDRGAIRALLLLSGAYDLGSVDLEGDYGWFVRSVLWAYSGSRDFLEDERFALASVTDHVGPAFPPSFVSSGNGDPLEPQARRLAQRLRGEGVAVETLFFAAGRRPELPHEYQFNLDDPAGAEALERMAAFAHRHAGSQPRASRD</sequence>
<organism evidence="5 6">
    <name type="scientific">Pelagerythrobacter marinus</name>
    <dbReference type="NCBI Taxonomy" id="538382"/>
    <lineage>
        <taxon>Bacteria</taxon>
        <taxon>Pseudomonadati</taxon>
        <taxon>Pseudomonadota</taxon>
        <taxon>Alphaproteobacteria</taxon>
        <taxon>Sphingomonadales</taxon>
        <taxon>Erythrobacteraceae</taxon>
        <taxon>Pelagerythrobacter</taxon>
    </lineage>
</organism>
<dbReference type="GO" id="GO:0016787">
    <property type="term" value="F:hydrolase activity"/>
    <property type="evidence" value="ECO:0007669"/>
    <property type="project" value="UniProtKB-KW"/>
</dbReference>
<feature type="domain" description="Alpha/beta hydrolase fold-3" evidence="4">
    <location>
        <begin position="87"/>
        <end position="290"/>
    </location>
</feature>
<evidence type="ECO:0000256" key="2">
    <source>
        <dbReference type="ARBA" id="ARBA00022801"/>
    </source>
</evidence>
<evidence type="ECO:0000256" key="3">
    <source>
        <dbReference type="PROSITE-ProRule" id="PRU10038"/>
    </source>
</evidence>
<keyword evidence="6" id="KW-1185">Reference proteome</keyword>
<dbReference type="PROSITE" id="PS01174">
    <property type="entry name" value="LIPASE_GDXG_SER"/>
    <property type="match status" value="1"/>
</dbReference>
<dbReference type="EMBL" id="WTYO01000004">
    <property type="protein sequence ID" value="MXO69349.1"/>
    <property type="molecule type" value="Genomic_DNA"/>
</dbReference>
<reference evidence="5 6" key="1">
    <citation type="submission" date="2019-12" db="EMBL/GenBank/DDBJ databases">
        <title>Genomic-based taxomic classification of the family Erythrobacteraceae.</title>
        <authorList>
            <person name="Xu L."/>
        </authorList>
    </citation>
    <scope>NUCLEOTIDE SEQUENCE [LARGE SCALE GENOMIC DNA]</scope>
    <source>
        <strain evidence="5 6">H32</strain>
    </source>
</reference>
<proteinExistence type="inferred from homology"/>
<dbReference type="InterPro" id="IPR033140">
    <property type="entry name" value="Lipase_GDXG_put_SER_AS"/>
</dbReference>
<evidence type="ECO:0000259" key="4">
    <source>
        <dbReference type="Pfam" id="PF07859"/>
    </source>
</evidence>
<dbReference type="SUPFAM" id="SSF53474">
    <property type="entry name" value="alpha/beta-Hydrolases"/>
    <property type="match status" value="1"/>
</dbReference>
<name>A0ABW9UWY7_9SPHN</name>
<comment type="caution">
    <text evidence="5">The sequence shown here is derived from an EMBL/GenBank/DDBJ whole genome shotgun (WGS) entry which is preliminary data.</text>
</comment>
<comment type="similarity">
    <text evidence="1">Belongs to the 'GDXG' lipolytic enzyme family.</text>
</comment>
<gene>
    <name evidence="5" type="ORF">GRI72_10975</name>
</gene>
<dbReference type="InterPro" id="IPR050300">
    <property type="entry name" value="GDXG_lipolytic_enzyme"/>
</dbReference>
<dbReference type="PANTHER" id="PTHR48081">
    <property type="entry name" value="AB HYDROLASE SUPERFAMILY PROTEIN C4A8.06C"/>
    <property type="match status" value="1"/>
</dbReference>
<dbReference type="Gene3D" id="3.40.50.1820">
    <property type="entry name" value="alpha/beta hydrolase"/>
    <property type="match status" value="1"/>
</dbReference>
<accession>A0ABW9UWY7</accession>
<dbReference type="Proteomes" id="UP000444401">
    <property type="component" value="Unassembled WGS sequence"/>
</dbReference>
<feature type="active site" evidence="3">
    <location>
        <position position="164"/>
    </location>
</feature>
<dbReference type="Pfam" id="PF07859">
    <property type="entry name" value="Abhydrolase_3"/>
    <property type="match status" value="1"/>
</dbReference>
<dbReference type="InterPro" id="IPR013094">
    <property type="entry name" value="AB_hydrolase_3"/>
</dbReference>
<keyword evidence="2 5" id="KW-0378">Hydrolase</keyword>
<protein>
    <submittedName>
        <fullName evidence="5">Alpha/beta hydrolase fold domain-containing protein</fullName>
    </submittedName>
</protein>
<evidence type="ECO:0000256" key="1">
    <source>
        <dbReference type="ARBA" id="ARBA00010515"/>
    </source>
</evidence>
<evidence type="ECO:0000313" key="5">
    <source>
        <dbReference type="EMBL" id="MXO69349.1"/>
    </source>
</evidence>